<keyword evidence="6 7" id="KW-0472">Membrane</keyword>
<dbReference type="GO" id="GO:0022857">
    <property type="term" value="F:transmembrane transporter activity"/>
    <property type="evidence" value="ECO:0007669"/>
    <property type="project" value="InterPro"/>
</dbReference>
<proteinExistence type="predicted"/>
<keyword evidence="4 7" id="KW-0812">Transmembrane</keyword>
<feature type="domain" description="Major facilitator superfamily (MFS) profile" evidence="8">
    <location>
        <begin position="1"/>
        <end position="398"/>
    </location>
</feature>
<dbReference type="SUPFAM" id="SSF103473">
    <property type="entry name" value="MFS general substrate transporter"/>
    <property type="match status" value="1"/>
</dbReference>
<dbReference type="PANTHER" id="PTHR43266:SF2">
    <property type="entry name" value="MAJOR FACILITATOR SUPERFAMILY (MFS) PROFILE DOMAIN-CONTAINING PROTEIN"/>
    <property type="match status" value="1"/>
</dbReference>
<dbReference type="GO" id="GO:0005886">
    <property type="term" value="C:plasma membrane"/>
    <property type="evidence" value="ECO:0007669"/>
    <property type="project" value="UniProtKB-SubCell"/>
</dbReference>
<feature type="transmembrane region" description="Helical" evidence="7">
    <location>
        <begin position="7"/>
        <end position="31"/>
    </location>
</feature>
<evidence type="ECO:0000256" key="2">
    <source>
        <dbReference type="ARBA" id="ARBA00022448"/>
    </source>
</evidence>
<dbReference type="InterPro" id="IPR020846">
    <property type="entry name" value="MFS_dom"/>
</dbReference>
<keyword evidence="3" id="KW-1003">Cell membrane</keyword>
<evidence type="ECO:0000256" key="7">
    <source>
        <dbReference type="SAM" id="Phobius"/>
    </source>
</evidence>
<evidence type="ECO:0000256" key="3">
    <source>
        <dbReference type="ARBA" id="ARBA00022475"/>
    </source>
</evidence>
<feature type="transmembrane region" description="Helical" evidence="7">
    <location>
        <begin position="305"/>
        <end position="330"/>
    </location>
</feature>
<dbReference type="RefSeq" id="WP_251339378.1">
    <property type="nucleotide sequence ID" value="NZ_JAMATW010000005.1"/>
</dbReference>
<name>A0AAW6T6J8_9BACI</name>
<feature type="transmembrane region" description="Helical" evidence="7">
    <location>
        <begin position="255"/>
        <end position="274"/>
    </location>
</feature>
<accession>A0AAW6T6J8</accession>
<dbReference type="PROSITE" id="PS50850">
    <property type="entry name" value="MFS"/>
    <property type="match status" value="1"/>
</dbReference>
<dbReference type="Pfam" id="PF07690">
    <property type="entry name" value="MFS_1"/>
    <property type="match status" value="1"/>
</dbReference>
<dbReference type="Gene3D" id="1.20.1250.20">
    <property type="entry name" value="MFS general substrate transporter like domains"/>
    <property type="match status" value="1"/>
</dbReference>
<comment type="caution">
    <text evidence="9">The sequence shown here is derived from an EMBL/GenBank/DDBJ whole genome shotgun (WGS) entry which is preliminary data.</text>
</comment>
<protein>
    <submittedName>
        <fullName evidence="9">MFS transporter</fullName>
    </submittedName>
</protein>
<evidence type="ECO:0000259" key="8">
    <source>
        <dbReference type="PROSITE" id="PS50850"/>
    </source>
</evidence>
<keyword evidence="2" id="KW-0813">Transport</keyword>
<comment type="subcellular location">
    <subcellularLocation>
        <location evidence="1">Cell membrane</location>
        <topology evidence="1">Multi-pass membrane protein</topology>
    </subcellularLocation>
</comment>
<evidence type="ECO:0000256" key="4">
    <source>
        <dbReference type="ARBA" id="ARBA00022692"/>
    </source>
</evidence>
<keyword evidence="5 7" id="KW-1133">Transmembrane helix</keyword>
<dbReference type="InterPro" id="IPR022324">
    <property type="entry name" value="Bacilysin_exporter_BacE_put"/>
</dbReference>
<reference evidence="9" key="1">
    <citation type="submission" date="2023-03" db="EMBL/GenBank/DDBJ databases">
        <title>Bacterial isolates from washroom surfaces on a university campus.</title>
        <authorList>
            <person name="Holman D.B."/>
            <person name="Gzyl K.E."/>
            <person name="Taheri A.E."/>
        </authorList>
    </citation>
    <scope>NUCLEOTIDE SEQUENCE</scope>
    <source>
        <strain evidence="9">RD03</strain>
    </source>
</reference>
<evidence type="ECO:0000313" key="10">
    <source>
        <dbReference type="Proteomes" id="UP001159179"/>
    </source>
</evidence>
<dbReference type="PANTHER" id="PTHR43266">
    <property type="entry name" value="MACROLIDE-EFFLUX PROTEIN"/>
    <property type="match status" value="1"/>
</dbReference>
<sequence length="411" mass="44815">MNKNIVYLWLADSTSIFGSAIYALALTLLSLEFTNSVLGAGAVLFTSVIPYFFLGIIGGVVSDRVDRKKLMLVCDVLRGVLTLSIPIAYVYDILTVQQLVITSVLITCLRAFFFPANQASVPILVDNKEDLNKVNSYIGSTQNLSIMLGPSLGGILLLFDLNVSQLLYIDALSYFISAFFILLIKFPKVEATQKETKPSILKDALQGLKFMSVENKGISIMMMAFAAQLLVGAGVTQLGIPKILESFNMHGEKMFGFVLSTIAFSGFISSLWLAKRKVNKPVVWIFTGYGIRGLAFLLLGLSKGMIGIVIASIIIGFANTISGTILTTVLQLKSPNNMLGKIMAVRSSIGNVADAFAYIIIGGVLSIASIPVTFTVIMIYVLLTTGLFSYMWFKNMNKEKHQKYSVDTMSS</sequence>
<dbReference type="InterPro" id="IPR036259">
    <property type="entry name" value="MFS_trans_sf"/>
</dbReference>
<gene>
    <name evidence="9" type="ORF">P5X88_26365</name>
</gene>
<feature type="transmembrane region" description="Helical" evidence="7">
    <location>
        <begin position="374"/>
        <end position="393"/>
    </location>
</feature>
<evidence type="ECO:0000256" key="6">
    <source>
        <dbReference type="ARBA" id="ARBA00023136"/>
    </source>
</evidence>
<dbReference type="Proteomes" id="UP001159179">
    <property type="component" value="Unassembled WGS sequence"/>
</dbReference>
<feature type="transmembrane region" description="Helical" evidence="7">
    <location>
        <begin position="218"/>
        <end position="240"/>
    </location>
</feature>
<dbReference type="CDD" id="cd06173">
    <property type="entry name" value="MFS_MefA_like"/>
    <property type="match status" value="1"/>
</dbReference>
<dbReference type="EMBL" id="JAROYP010000032">
    <property type="protein sequence ID" value="MDH5164461.1"/>
    <property type="molecule type" value="Genomic_DNA"/>
</dbReference>
<feature type="transmembrane region" description="Helical" evidence="7">
    <location>
        <begin position="281"/>
        <end position="299"/>
    </location>
</feature>
<evidence type="ECO:0000313" key="9">
    <source>
        <dbReference type="EMBL" id="MDH5164461.1"/>
    </source>
</evidence>
<evidence type="ECO:0000256" key="5">
    <source>
        <dbReference type="ARBA" id="ARBA00022989"/>
    </source>
</evidence>
<feature type="transmembrane region" description="Helical" evidence="7">
    <location>
        <begin position="137"/>
        <end position="159"/>
    </location>
</feature>
<evidence type="ECO:0000256" key="1">
    <source>
        <dbReference type="ARBA" id="ARBA00004651"/>
    </source>
</evidence>
<dbReference type="InterPro" id="IPR011701">
    <property type="entry name" value="MFS"/>
</dbReference>
<organism evidence="9 10">
    <name type="scientific">Heyndrickxia oleronia</name>
    <dbReference type="NCBI Taxonomy" id="38875"/>
    <lineage>
        <taxon>Bacteria</taxon>
        <taxon>Bacillati</taxon>
        <taxon>Bacillota</taxon>
        <taxon>Bacilli</taxon>
        <taxon>Bacillales</taxon>
        <taxon>Bacillaceae</taxon>
        <taxon>Heyndrickxia</taxon>
    </lineage>
</organism>
<dbReference type="AlphaFoldDB" id="A0AAW6T6J8"/>
<feature type="transmembrane region" description="Helical" evidence="7">
    <location>
        <begin position="165"/>
        <end position="184"/>
    </location>
</feature>
<feature type="transmembrane region" description="Helical" evidence="7">
    <location>
        <begin position="37"/>
        <end position="58"/>
    </location>
</feature>
<dbReference type="PRINTS" id="PR01988">
    <property type="entry name" value="EXPORTERBACE"/>
</dbReference>
<feature type="transmembrane region" description="Helical" evidence="7">
    <location>
        <begin position="351"/>
        <end position="368"/>
    </location>
</feature>